<sequence length="243" mass="26791">PPSISGLWSANVTGTSMSVHWSTQVQSIQTFQVTLSKTSEASELWETNMTMIELRGLQPGVLYNVTVTPCACGRQGSAVHMMVKTDAQSLDATTRLTNIEFNEDLRNSSSLAFKNLNKTFIEEIYQSLAPELKAMVESGQLRIEIQSFSLGSVVVNFSIIFNQSPGQAMGNLSLALLHALMNSSKFIVDNETTYTASVTLFNTMDRYRAEGGTVEVPRIRLEVPIMCTYMKSMLISTDLGYMG</sequence>
<dbReference type="InterPro" id="IPR000082">
    <property type="entry name" value="SEA_dom"/>
</dbReference>
<dbReference type="InterPro" id="IPR003961">
    <property type="entry name" value="FN3_dom"/>
</dbReference>
<protein>
    <recommendedName>
        <fullName evidence="1">SEA domain-containing protein</fullName>
    </recommendedName>
</protein>
<dbReference type="PROSITE" id="PS50024">
    <property type="entry name" value="SEA"/>
    <property type="match status" value="1"/>
</dbReference>
<comment type="caution">
    <text evidence="2">The sequence shown here is derived from an EMBL/GenBank/DDBJ whole genome shotgun (WGS) entry which is preliminary data.</text>
</comment>
<reference evidence="2 3" key="1">
    <citation type="submission" date="2021-06" db="EMBL/GenBank/DDBJ databases">
        <authorList>
            <person name="Palmer J.M."/>
        </authorList>
    </citation>
    <scope>NUCLEOTIDE SEQUENCE [LARGE SCALE GENOMIC DNA]</scope>
    <source>
        <strain evidence="2 3">GA_2019</strain>
        <tissue evidence="2">Muscle</tissue>
    </source>
</reference>
<dbReference type="EMBL" id="JAHRIO010073654">
    <property type="protein sequence ID" value="MEQ2182964.1"/>
    <property type="molecule type" value="Genomic_DNA"/>
</dbReference>
<evidence type="ECO:0000313" key="2">
    <source>
        <dbReference type="EMBL" id="MEQ2182964.1"/>
    </source>
</evidence>
<organism evidence="2 3">
    <name type="scientific">Goodea atripinnis</name>
    <dbReference type="NCBI Taxonomy" id="208336"/>
    <lineage>
        <taxon>Eukaryota</taxon>
        <taxon>Metazoa</taxon>
        <taxon>Chordata</taxon>
        <taxon>Craniata</taxon>
        <taxon>Vertebrata</taxon>
        <taxon>Euteleostomi</taxon>
        <taxon>Actinopterygii</taxon>
        <taxon>Neopterygii</taxon>
        <taxon>Teleostei</taxon>
        <taxon>Neoteleostei</taxon>
        <taxon>Acanthomorphata</taxon>
        <taxon>Ovalentaria</taxon>
        <taxon>Atherinomorphae</taxon>
        <taxon>Cyprinodontiformes</taxon>
        <taxon>Goodeidae</taxon>
        <taxon>Goodea</taxon>
    </lineage>
</organism>
<dbReference type="Pfam" id="PF00041">
    <property type="entry name" value="fn3"/>
    <property type="match status" value="1"/>
</dbReference>
<dbReference type="Gene3D" id="2.60.40.10">
    <property type="entry name" value="Immunoglobulins"/>
    <property type="match status" value="1"/>
</dbReference>
<gene>
    <name evidence="2" type="ORF">GOODEAATRI_027749</name>
</gene>
<feature type="domain" description="SEA" evidence="1">
    <location>
        <begin position="86"/>
        <end position="200"/>
    </location>
</feature>
<dbReference type="SUPFAM" id="SSF49265">
    <property type="entry name" value="Fibronectin type III"/>
    <property type="match status" value="1"/>
</dbReference>
<dbReference type="InterPro" id="IPR013783">
    <property type="entry name" value="Ig-like_fold"/>
</dbReference>
<name>A0ABV0PHR0_9TELE</name>
<dbReference type="Proteomes" id="UP001476798">
    <property type="component" value="Unassembled WGS sequence"/>
</dbReference>
<dbReference type="CDD" id="cd00063">
    <property type="entry name" value="FN3"/>
    <property type="match status" value="1"/>
</dbReference>
<dbReference type="InterPro" id="IPR036116">
    <property type="entry name" value="FN3_sf"/>
</dbReference>
<dbReference type="SMART" id="SM00060">
    <property type="entry name" value="FN3"/>
    <property type="match status" value="1"/>
</dbReference>
<proteinExistence type="predicted"/>
<evidence type="ECO:0000259" key="1">
    <source>
        <dbReference type="PROSITE" id="PS50024"/>
    </source>
</evidence>
<evidence type="ECO:0000313" key="3">
    <source>
        <dbReference type="Proteomes" id="UP001476798"/>
    </source>
</evidence>
<dbReference type="InterPro" id="IPR036364">
    <property type="entry name" value="SEA_dom_sf"/>
</dbReference>
<feature type="non-terminal residue" evidence="2">
    <location>
        <position position="1"/>
    </location>
</feature>
<dbReference type="SUPFAM" id="SSF82671">
    <property type="entry name" value="SEA domain"/>
    <property type="match status" value="1"/>
</dbReference>
<accession>A0ABV0PHR0</accession>
<keyword evidence="3" id="KW-1185">Reference proteome</keyword>
<dbReference type="Pfam" id="PF01390">
    <property type="entry name" value="SEA"/>
    <property type="match status" value="1"/>
</dbReference>